<sequence>MTESRFRVRPPSFMMALVLPLVVGVLLNAVVRPWLGQQLGGTPRSMGASVRGQDHWWEFDAATRAEHPMLTGFLSTSDGAIAMLLFAVIVLLFAWRFLDPRIRVFRARRAAAAARRSSAGS</sequence>
<dbReference type="RefSeq" id="WP_046456642.1">
    <property type="nucleotide sequence ID" value="NZ_BAAAOB010000002.1"/>
</dbReference>
<feature type="transmembrane region" description="Helical" evidence="1">
    <location>
        <begin position="79"/>
        <end position="98"/>
    </location>
</feature>
<dbReference type="EMBL" id="BAAAOB010000002">
    <property type="protein sequence ID" value="GAA1790637.1"/>
    <property type="molecule type" value="Genomic_DNA"/>
</dbReference>
<keyword evidence="3" id="KW-1185">Reference proteome</keyword>
<keyword evidence="1" id="KW-0812">Transmembrane</keyword>
<reference evidence="3" key="1">
    <citation type="journal article" date="2019" name="Int. J. Syst. Evol. Microbiol.">
        <title>The Global Catalogue of Microorganisms (GCM) 10K type strain sequencing project: providing services to taxonomists for standard genome sequencing and annotation.</title>
        <authorList>
            <consortium name="The Broad Institute Genomics Platform"/>
            <consortium name="The Broad Institute Genome Sequencing Center for Infectious Disease"/>
            <person name="Wu L."/>
            <person name="Ma J."/>
        </authorList>
    </citation>
    <scope>NUCLEOTIDE SEQUENCE [LARGE SCALE GENOMIC DNA]</scope>
    <source>
        <strain evidence="3">JCM 14736</strain>
    </source>
</reference>
<keyword evidence="1" id="KW-1133">Transmembrane helix</keyword>
<feature type="transmembrane region" description="Helical" evidence="1">
    <location>
        <begin position="12"/>
        <end position="31"/>
    </location>
</feature>
<protein>
    <submittedName>
        <fullName evidence="2">Uncharacterized protein</fullName>
    </submittedName>
</protein>
<dbReference type="Proteomes" id="UP001500851">
    <property type="component" value="Unassembled WGS sequence"/>
</dbReference>
<gene>
    <name evidence="2" type="ORF">GCM10009768_19560</name>
</gene>
<keyword evidence="1" id="KW-0472">Membrane</keyword>
<evidence type="ECO:0000256" key="1">
    <source>
        <dbReference type="SAM" id="Phobius"/>
    </source>
</evidence>
<accession>A0ABP4XSH6</accession>
<name>A0ABP4XSH6_9MICO</name>
<evidence type="ECO:0000313" key="2">
    <source>
        <dbReference type="EMBL" id="GAA1790637.1"/>
    </source>
</evidence>
<organism evidence="2 3">
    <name type="scientific">Leucobacter iarius</name>
    <dbReference type="NCBI Taxonomy" id="333963"/>
    <lineage>
        <taxon>Bacteria</taxon>
        <taxon>Bacillati</taxon>
        <taxon>Actinomycetota</taxon>
        <taxon>Actinomycetes</taxon>
        <taxon>Micrococcales</taxon>
        <taxon>Microbacteriaceae</taxon>
        <taxon>Leucobacter</taxon>
    </lineage>
</organism>
<comment type="caution">
    <text evidence="2">The sequence shown here is derived from an EMBL/GenBank/DDBJ whole genome shotgun (WGS) entry which is preliminary data.</text>
</comment>
<evidence type="ECO:0000313" key="3">
    <source>
        <dbReference type="Proteomes" id="UP001500851"/>
    </source>
</evidence>
<proteinExistence type="predicted"/>